<dbReference type="InterPro" id="IPR013216">
    <property type="entry name" value="Methyltransf_11"/>
</dbReference>
<dbReference type="CDD" id="cd02440">
    <property type="entry name" value="AdoMet_MTases"/>
    <property type="match status" value="1"/>
</dbReference>
<gene>
    <name evidence="2" type="ORF">MLPM_0551</name>
</gene>
<dbReference type="GO" id="GO:0008757">
    <property type="term" value="F:S-adenosylmethionine-dependent methyltransferase activity"/>
    <property type="evidence" value="ECO:0007669"/>
    <property type="project" value="InterPro"/>
</dbReference>
<dbReference type="PANTHER" id="PTHR43591">
    <property type="entry name" value="METHYLTRANSFERASE"/>
    <property type="match status" value="1"/>
</dbReference>
<dbReference type="RefSeq" id="WP_045842552.1">
    <property type="nucleotide sequence ID" value="NZ_CP083405.1"/>
</dbReference>
<keyword evidence="2" id="KW-0489">Methyltransferase</keyword>
<dbReference type="Proteomes" id="UP000053699">
    <property type="component" value="Unassembled WGS sequence"/>
</dbReference>
<dbReference type="STRING" id="480418.GCA_000975265_00118"/>
<feature type="domain" description="Methyltransferase type 11" evidence="1">
    <location>
        <begin position="54"/>
        <end position="147"/>
    </location>
</feature>
<proteinExistence type="predicted"/>
<protein>
    <submittedName>
        <fullName evidence="2">Methyltransferase</fullName>
    </submittedName>
</protein>
<dbReference type="PATRIC" id="fig|480418.6.peg.1149"/>
<dbReference type="SUPFAM" id="SSF53335">
    <property type="entry name" value="S-adenosyl-L-methionine-dependent methyltransferases"/>
    <property type="match status" value="1"/>
</dbReference>
<dbReference type="AlphaFoldDB" id="A0A0F4ES21"/>
<accession>A0A0F4ES21</accession>
<dbReference type="OrthoDB" id="9795634at2"/>
<keyword evidence="2" id="KW-0808">Transferase</keyword>
<dbReference type="Pfam" id="PF08241">
    <property type="entry name" value="Methyltransf_11"/>
    <property type="match status" value="1"/>
</dbReference>
<evidence type="ECO:0000313" key="3">
    <source>
        <dbReference type="Proteomes" id="UP000053699"/>
    </source>
</evidence>
<organism evidence="2 3">
    <name type="scientific">Mycobacterium lepromatosis</name>
    <dbReference type="NCBI Taxonomy" id="480418"/>
    <lineage>
        <taxon>Bacteria</taxon>
        <taxon>Bacillati</taxon>
        <taxon>Actinomycetota</taxon>
        <taxon>Actinomycetes</taxon>
        <taxon>Mycobacteriales</taxon>
        <taxon>Mycobacteriaceae</taxon>
        <taxon>Mycobacterium</taxon>
    </lineage>
</organism>
<dbReference type="EMBL" id="JRPY01000028">
    <property type="protein sequence ID" value="KJX75623.1"/>
    <property type="molecule type" value="Genomic_DNA"/>
</dbReference>
<evidence type="ECO:0000259" key="1">
    <source>
        <dbReference type="Pfam" id="PF08241"/>
    </source>
</evidence>
<keyword evidence="3" id="KW-1185">Reference proteome</keyword>
<name>A0A0F4ES21_9MYCO</name>
<dbReference type="InterPro" id="IPR029063">
    <property type="entry name" value="SAM-dependent_MTases_sf"/>
</dbReference>
<evidence type="ECO:0000313" key="2">
    <source>
        <dbReference type="EMBL" id="KJX75623.1"/>
    </source>
</evidence>
<dbReference type="Gene3D" id="3.40.50.150">
    <property type="entry name" value="Vaccinia Virus protein VP39"/>
    <property type="match status" value="1"/>
</dbReference>
<comment type="caution">
    <text evidence="2">The sequence shown here is derived from an EMBL/GenBank/DDBJ whole genome shotgun (WGS) entry which is preliminary data.</text>
</comment>
<dbReference type="PANTHER" id="PTHR43591:SF24">
    <property type="entry name" value="2-METHOXY-6-POLYPRENYL-1,4-BENZOQUINOL METHYLASE, MITOCHONDRIAL"/>
    <property type="match status" value="1"/>
</dbReference>
<dbReference type="GO" id="GO:0032259">
    <property type="term" value="P:methylation"/>
    <property type="evidence" value="ECO:0007669"/>
    <property type="project" value="UniProtKB-KW"/>
</dbReference>
<sequence>MNLDTPIHEDQSLAAIHRAMWALGDYALMAEEVMAPLGPILVTATGIRPGMQVLDVAAGSGNISLPAAKTGATIVSTDLTPELLQRSQARATELGLTLEYREANAEALPFGDGEFDVVMSAIGVMFAPDHRRAASELIRLCRPGGTIGVISWTQEGFFGRMLATIRPYRPSLSAALPPAALWGRETYIRGLLGDGVTNVKTERRQLEVKRFDSAEGVHNYFKNHYGPTIEAYANIGDNSVLTAELDAQLIELAQKYLTNSTMSWEYLLLTAQRH</sequence>
<reference evidence="2 3" key="1">
    <citation type="journal article" date="2015" name="Proc. Natl. Acad. Sci. U.S.A.">
        <title>Insight into the evolution and origin of leprosy bacilli from the genome sequence of Mycobacterium lepromatosis.</title>
        <authorList>
            <person name="Singh P."/>
            <person name="Benjak A."/>
            <person name="Schuenemann V.J."/>
            <person name="Herbig A."/>
            <person name="Avanzi C."/>
            <person name="Busso P."/>
            <person name="Nieselt K."/>
            <person name="Krause J."/>
            <person name="Vera-Cabrera L."/>
            <person name="Cole S.T."/>
        </authorList>
    </citation>
    <scope>NUCLEOTIDE SEQUENCE [LARGE SCALE GENOMIC DNA]</scope>
    <source>
        <strain evidence="2 3">Mx1-22A</strain>
    </source>
</reference>